<keyword evidence="1" id="KW-0812">Transmembrane</keyword>
<evidence type="ECO:0000313" key="2">
    <source>
        <dbReference type="EMBL" id="PZO16166.1"/>
    </source>
</evidence>
<keyword evidence="1" id="KW-1133">Transmembrane helix</keyword>
<reference evidence="2 3" key="2">
    <citation type="submission" date="2018-06" db="EMBL/GenBank/DDBJ databases">
        <title>Metagenomic assembly of (sub)arctic Cyanobacteria and their associated microbiome from non-axenic cultures.</title>
        <authorList>
            <person name="Baurain D."/>
        </authorList>
    </citation>
    <scope>NUCLEOTIDE SEQUENCE [LARGE SCALE GENOMIC DNA]</scope>
    <source>
        <strain evidence="2">ULC129bin1</strain>
    </source>
</reference>
<name>A0A2W4U4D3_9CYAN</name>
<dbReference type="EMBL" id="QBMC01000083">
    <property type="protein sequence ID" value="PZO16166.1"/>
    <property type="molecule type" value="Genomic_DNA"/>
</dbReference>
<dbReference type="Proteomes" id="UP000249354">
    <property type="component" value="Unassembled WGS sequence"/>
</dbReference>
<feature type="transmembrane region" description="Helical" evidence="1">
    <location>
        <begin position="41"/>
        <end position="61"/>
    </location>
</feature>
<evidence type="ECO:0000313" key="3">
    <source>
        <dbReference type="Proteomes" id="UP000249354"/>
    </source>
</evidence>
<organism evidence="2 3">
    <name type="scientific">Leptolyngbya foveolarum</name>
    <dbReference type="NCBI Taxonomy" id="47253"/>
    <lineage>
        <taxon>Bacteria</taxon>
        <taxon>Bacillati</taxon>
        <taxon>Cyanobacteriota</taxon>
        <taxon>Cyanophyceae</taxon>
        <taxon>Leptolyngbyales</taxon>
        <taxon>Leptolyngbyaceae</taxon>
        <taxon>Leptolyngbya group</taxon>
        <taxon>Leptolyngbya</taxon>
    </lineage>
</organism>
<gene>
    <name evidence="2" type="ORF">DCF25_12745</name>
</gene>
<evidence type="ECO:0008006" key="4">
    <source>
        <dbReference type="Google" id="ProtNLM"/>
    </source>
</evidence>
<keyword evidence="1" id="KW-0472">Membrane</keyword>
<reference evidence="3" key="1">
    <citation type="submission" date="2018-04" db="EMBL/GenBank/DDBJ databases">
        <authorList>
            <person name="Cornet L."/>
        </authorList>
    </citation>
    <scope>NUCLEOTIDE SEQUENCE [LARGE SCALE GENOMIC DNA]</scope>
</reference>
<accession>A0A2W4U4D3</accession>
<dbReference type="AlphaFoldDB" id="A0A2W4U4D3"/>
<protein>
    <recommendedName>
        <fullName evidence="4">Alpha/beta hydrolase</fullName>
    </recommendedName>
</protein>
<dbReference type="SUPFAM" id="SSF53474">
    <property type="entry name" value="alpha/beta-Hydrolases"/>
    <property type="match status" value="1"/>
</dbReference>
<evidence type="ECO:0000256" key="1">
    <source>
        <dbReference type="SAM" id="Phobius"/>
    </source>
</evidence>
<comment type="caution">
    <text evidence="2">The sequence shown here is derived from an EMBL/GenBank/DDBJ whole genome shotgun (WGS) entry which is preliminary data.</text>
</comment>
<proteinExistence type="predicted"/>
<sequence length="360" mass="39668">MSWRMLKYGLAILLAVGAIVLLSPANERWLNWYLTFNSSFLSLVVDLLRVSAIALLIAGLLSPFEALGWWAGWYGDGIETRVDVHLPAYLSAPVCDIDANGKSPARYMVYLDGISQSSEGYPARVQNFLDTLSAALPESTVFIQDIMAYSALNRPLTGQRPFSAFWRWVNRIEARFPASPLDVFINLRNTFQVAVSTDNRYGPVFNRGTAQVILNSLRQRGYIPGTPITLLGYSGGAQVALGAATYLKYALDVPIEVISIAGVMSGNNGIASIERLYHMHGSRDVLAQIGAMMFPKRWPMMAWSNWNLAKAKGRVKLFQLGPVSHSGPKGPIDPIAVLPNGCSHLEQTMAIMLEIINYEL</sequence>
<dbReference type="InterPro" id="IPR029058">
    <property type="entry name" value="AB_hydrolase_fold"/>
</dbReference>